<proteinExistence type="predicted"/>
<evidence type="ECO:0000313" key="2">
    <source>
        <dbReference type="EMBL" id="RDT48075.1"/>
    </source>
</evidence>
<evidence type="ECO:0000259" key="1">
    <source>
        <dbReference type="Pfam" id="PF00004"/>
    </source>
</evidence>
<dbReference type="PANTHER" id="PTHR43718">
    <property type="entry name" value="LON PROTEASE"/>
    <property type="match status" value="1"/>
</dbReference>
<name>A0ABD7GP51_9ENTR</name>
<dbReference type="Proteomes" id="UP000255291">
    <property type="component" value="Unassembled WGS sequence"/>
</dbReference>
<feature type="non-terminal residue" evidence="2">
    <location>
        <position position="1"/>
    </location>
</feature>
<dbReference type="PANTHER" id="PTHR43718:SF2">
    <property type="entry name" value="LON PROTEASE HOMOLOG, MITOCHONDRIAL"/>
    <property type="match status" value="1"/>
</dbReference>
<feature type="non-terminal residue" evidence="2">
    <location>
        <position position="77"/>
    </location>
</feature>
<dbReference type="InterPro" id="IPR003959">
    <property type="entry name" value="ATPase_AAA_core"/>
</dbReference>
<protein>
    <submittedName>
        <fullName evidence="2">AAA family ATPase</fullName>
    </submittedName>
</protein>
<sequence length="77" mass="8222">VGPPGVGKTSLGESVAKATGREFVRMALGGVRDEAEIRGHRRTYIGAMPGKIVQSLTKVGVKNPLFLLDEIDKMAQD</sequence>
<accession>A0ABD7GP51</accession>
<reference evidence="2 3" key="1">
    <citation type="submission" date="2018-07" db="EMBL/GenBank/DDBJ databases">
        <title>The use of a cohorting ward and systematic surveillance cultures for the control of a Klebsiella pneumoniae carbapenemase (KPC)-producing Enterobacteriaceae outbreak.</title>
        <authorList>
            <person name="Doi Y."/>
        </authorList>
    </citation>
    <scope>NUCLEOTIDE SEQUENCE [LARGE SCALE GENOMIC DNA]</scope>
    <source>
        <strain evidence="2 3">1-RC-17-04017</strain>
    </source>
</reference>
<feature type="domain" description="ATPase AAA-type core" evidence="1">
    <location>
        <begin position="1"/>
        <end position="76"/>
    </location>
</feature>
<dbReference type="InterPro" id="IPR027065">
    <property type="entry name" value="Lon_Prtase"/>
</dbReference>
<organism evidence="2 3">
    <name type="scientific">Enterobacter roggenkampii</name>
    <dbReference type="NCBI Taxonomy" id="1812935"/>
    <lineage>
        <taxon>Bacteria</taxon>
        <taxon>Pseudomonadati</taxon>
        <taxon>Pseudomonadota</taxon>
        <taxon>Gammaproteobacteria</taxon>
        <taxon>Enterobacterales</taxon>
        <taxon>Enterobacteriaceae</taxon>
        <taxon>Enterobacter</taxon>
        <taxon>Enterobacter cloacae complex</taxon>
    </lineage>
</organism>
<comment type="caution">
    <text evidence="2">The sequence shown here is derived from an EMBL/GenBank/DDBJ whole genome shotgun (WGS) entry which is preliminary data.</text>
</comment>
<dbReference type="RefSeq" id="WP_115485364.1">
    <property type="nucleotide sequence ID" value="NZ_QRBW01000492.1"/>
</dbReference>
<dbReference type="Gene3D" id="3.40.50.300">
    <property type="entry name" value="P-loop containing nucleotide triphosphate hydrolases"/>
    <property type="match status" value="1"/>
</dbReference>
<dbReference type="InterPro" id="IPR027417">
    <property type="entry name" value="P-loop_NTPase"/>
</dbReference>
<dbReference type="AlphaFoldDB" id="A0ABD7GP51"/>
<dbReference type="EMBL" id="QRBW01000492">
    <property type="protein sequence ID" value="RDT48075.1"/>
    <property type="molecule type" value="Genomic_DNA"/>
</dbReference>
<dbReference type="SUPFAM" id="SSF52540">
    <property type="entry name" value="P-loop containing nucleoside triphosphate hydrolases"/>
    <property type="match status" value="1"/>
</dbReference>
<gene>
    <name evidence="2" type="ORF">DXF87_26730</name>
</gene>
<dbReference type="Pfam" id="PF00004">
    <property type="entry name" value="AAA"/>
    <property type="match status" value="1"/>
</dbReference>
<evidence type="ECO:0000313" key="3">
    <source>
        <dbReference type="Proteomes" id="UP000255291"/>
    </source>
</evidence>